<dbReference type="InterPro" id="IPR055102">
    <property type="entry name" value="PDXDC1-like_3rd"/>
</dbReference>
<feature type="domain" description="PDXDC1-like third" evidence="5">
    <location>
        <begin position="2"/>
        <end position="56"/>
    </location>
</feature>
<evidence type="ECO:0000313" key="7">
    <source>
        <dbReference type="Proteomes" id="UP000801492"/>
    </source>
</evidence>
<accession>A0A8K0G7J5</accession>
<dbReference type="InterPro" id="IPR050477">
    <property type="entry name" value="GrpII_AminoAcid_Decarb"/>
</dbReference>
<dbReference type="Pfam" id="PF22937">
    <property type="entry name" value="PDXDC1-like_cen2"/>
    <property type="match status" value="1"/>
</dbReference>
<dbReference type="PANTHER" id="PTHR42735">
    <property type="match status" value="1"/>
</dbReference>
<evidence type="ECO:0000313" key="6">
    <source>
        <dbReference type="EMBL" id="KAF2889019.1"/>
    </source>
</evidence>
<dbReference type="EMBL" id="VTPC01071662">
    <property type="protein sequence ID" value="KAF2889019.1"/>
    <property type="molecule type" value="Genomic_DNA"/>
</dbReference>
<evidence type="ECO:0000256" key="4">
    <source>
        <dbReference type="SAM" id="MobiDB-lite"/>
    </source>
</evidence>
<keyword evidence="2" id="KW-0663">Pyridoxal phosphate</keyword>
<proteinExistence type="predicted"/>
<name>A0A8K0G7J5_IGNLU</name>
<feature type="region of interest" description="Disordered" evidence="4">
    <location>
        <begin position="199"/>
        <end position="218"/>
    </location>
</feature>
<gene>
    <name evidence="6" type="ORF">ILUMI_17154</name>
</gene>
<comment type="cofactor">
    <cofactor evidence="1">
        <name>pyridoxal 5'-phosphate</name>
        <dbReference type="ChEBI" id="CHEBI:597326"/>
    </cofactor>
</comment>
<dbReference type="AlphaFoldDB" id="A0A8K0G7J5"/>
<dbReference type="Proteomes" id="UP000801492">
    <property type="component" value="Unassembled WGS sequence"/>
</dbReference>
<dbReference type="OrthoDB" id="2161780at2759"/>
<feature type="region of interest" description="Disordered" evidence="4">
    <location>
        <begin position="137"/>
        <end position="192"/>
    </location>
</feature>
<evidence type="ECO:0000259" key="5">
    <source>
        <dbReference type="Pfam" id="PF22937"/>
    </source>
</evidence>
<feature type="compositionally biased region" description="Low complexity" evidence="4">
    <location>
        <begin position="161"/>
        <end position="175"/>
    </location>
</feature>
<comment type="caution">
    <text evidence="6">The sequence shown here is derived from an EMBL/GenBank/DDBJ whole genome shotgun (WGS) entry which is preliminary data.</text>
</comment>
<evidence type="ECO:0000256" key="1">
    <source>
        <dbReference type="ARBA" id="ARBA00001933"/>
    </source>
</evidence>
<sequence>MALVDALRTTDSAFSLGEGVDGLMCVRFGMLTAQSDVEELLNLVIRVGQSIEENSRVLDSMSEIVKKGIETATLDLQRENEERLWQEGILRHVPVVGTFVNWWSPKNKESGVRGRSLNLTQGVVESTENIYKYHMQLAGGSAPPGTKSPPTPLVQTPVGGSHSRSSSHASNQSLSAGAQVTQGNTPSHGQLVPVQVQGSHPELNPITNNDTSSNNSQKNSDVQVNIENLTIQDENTPIVDKIQRQDSATQVR</sequence>
<reference evidence="6" key="1">
    <citation type="submission" date="2019-08" db="EMBL/GenBank/DDBJ databases">
        <title>The genome of the North American firefly Photinus pyralis.</title>
        <authorList>
            <consortium name="Photinus pyralis genome working group"/>
            <person name="Fallon T.R."/>
            <person name="Sander Lower S.E."/>
            <person name="Weng J.-K."/>
        </authorList>
    </citation>
    <scope>NUCLEOTIDE SEQUENCE</scope>
    <source>
        <strain evidence="6">TRF0915ILg1</strain>
        <tissue evidence="6">Whole body</tissue>
    </source>
</reference>
<protein>
    <recommendedName>
        <fullName evidence="5">PDXDC1-like third domain-containing protein</fullName>
    </recommendedName>
</protein>
<organism evidence="6 7">
    <name type="scientific">Ignelater luminosus</name>
    <name type="common">Cucubano</name>
    <name type="synonym">Pyrophorus luminosus</name>
    <dbReference type="NCBI Taxonomy" id="2038154"/>
    <lineage>
        <taxon>Eukaryota</taxon>
        <taxon>Metazoa</taxon>
        <taxon>Ecdysozoa</taxon>
        <taxon>Arthropoda</taxon>
        <taxon>Hexapoda</taxon>
        <taxon>Insecta</taxon>
        <taxon>Pterygota</taxon>
        <taxon>Neoptera</taxon>
        <taxon>Endopterygota</taxon>
        <taxon>Coleoptera</taxon>
        <taxon>Polyphaga</taxon>
        <taxon>Elateriformia</taxon>
        <taxon>Elateroidea</taxon>
        <taxon>Elateridae</taxon>
        <taxon>Agrypninae</taxon>
        <taxon>Pyrophorini</taxon>
        <taxon>Ignelater</taxon>
    </lineage>
</organism>
<keyword evidence="7" id="KW-1185">Reference proteome</keyword>
<evidence type="ECO:0000256" key="2">
    <source>
        <dbReference type="ARBA" id="ARBA00022898"/>
    </source>
</evidence>
<keyword evidence="3" id="KW-0456">Lyase</keyword>
<dbReference type="PANTHER" id="PTHR42735:SF1">
    <property type="entry name" value="PYRIDOXAL-DEPENDENT DECARBOXYLASE DOMAIN-CONTAINING PROTEIN 1-RELATED"/>
    <property type="match status" value="1"/>
</dbReference>
<feature type="compositionally biased region" description="Polar residues" evidence="4">
    <location>
        <begin position="205"/>
        <end position="218"/>
    </location>
</feature>
<feature type="compositionally biased region" description="Polar residues" evidence="4">
    <location>
        <begin position="176"/>
        <end position="188"/>
    </location>
</feature>
<evidence type="ECO:0000256" key="3">
    <source>
        <dbReference type="ARBA" id="ARBA00023239"/>
    </source>
</evidence>